<feature type="binding site" evidence="11">
    <location>
        <position position="260"/>
    </location>
    <ligand>
        <name>FMN</name>
        <dbReference type="ChEBI" id="CHEBI:58210"/>
    </ligand>
</feature>
<evidence type="ECO:0000313" key="13">
    <source>
        <dbReference type="EMBL" id="MBL6762237.1"/>
    </source>
</evidence>
<dbReference type="PIRSF" id="PIRSF000164">
    <property type="entry name" value="DHO_oxidase"/>
    <property type="match status" value="1"/>
</dbReference>
<dbReference type="HAMAP" id="MF_00225">
    <property type="entry name" value="DHO_dh_type2"/>
    <property type="match status" value="1"/>
</dbReference>
<feature type="binding site" evidence="11">
    <location>
        <begin position="60"/>
        <end position="64"/>
    </location>
    <ligand>
        <name>FMN</name>
        <dbReference type="ChEBI" id="CHEBI:58210"/>
    </ligand>
</feature>
<feature type="binding site" evidence="11">
    <location>
        <position position="172"/>
    </location>
    <ligand>
        <name>substrate</name>
    </ligand>
</feature>
<evidence type="ECO:0000256" key="5">
    <source>
        <dbReference type="ARBA" id="ARBA00022630"/>
    </source>
</evidence>
<comment type="subunit">
    <text evidence="11">Monomer.</text>
</comment>
<keyword evidence="6 11" id="KW-0288">FMN</keyword>
<evidence type="ECO:0000256" key="6">
    <source>
        <dbReference type="ARBA" id="ARBA00022643"/>
    </source>
</evidence>
<dbReference type="EC" id="1.3.5.2" evidence="11"/>
<dbReference type="Pfam" id="PF01180">
    <property type="entry name" value="DHO_dh"/>
    <property type="match status" value="1"/>
</dbReference>
<feature type="binding site" evidence="11">
    <location>
        <position position="141"/>
    </location>
    <ligand>
        <name>FMN</name>
        <dbReference type="ChEBI" id="CHEBI:58210"/>
    </ligand>
</feature>
<keyword evidence="7 11" id="KW-0665">Pyrimidine biosynthesis</keyword>
<keyword evidence="11" id="KW-1003">Cell membrane</keyword>
<dbReference type="EMBL" id="JADHOK010000091">
    <property type="protein sequence ID" value="MBL6762237.1"/>
    <property type="molecule type" value="Genomic_DNA"/>
</dbReference>
<evidence type="ECO:0000259" key="12">
    <source>
        <dbReference type="Pfam" id="PF01180"/>
    </source>
</evidence>
<comment type="caution">
    <text evidence="13">The sequence shown here is derived from an EMBL/GenBank/DDBJ whole genome shotgun (WGS) entry which is preliminary data.</text>
</comment>
<dbReference type="AlphaFoldDB" id="A0A937L5U1"/>
<comment type="similarity">
    <text evidence="4 11">Belongs to the dihydroorotate dehydrogenase family. Type 2 subfamily.</text>
</comment>
<feature type="binding site" evidence="11">
    <location>
        <begin position="310"/>
        <end position="311"/>
    </location>
    <ligand>
        <name>FMN</name>
        <dbReference type="ChEBI" id="CHEBI:58210"/>
    </ligand>
</feature>
<evidence type="ECO:0000256" key="9">
    <source>
        <dbReference type="ARBA" id="ARBA00023136"/>
    </source>
</evidence>
<organism evidence="13 14">
    <name type="scientific">PS1 clade bacterium</name>
    <dbReference type="NCBI Taxonomy" id="2175152"/>
    <lineage>
        <taxon>Bacteria</taxon>
        <taxon>Pseudomonadati</taxon>
        <taxon>Pseudomonadota</taxon>
        <taxon>Alphaproteobacteria</taxon>
        <taxon>PS1 clade</taxon>
    </lineage>
</organism>
<dbReference type="Proteomes" id="UP000785783">
    <property type="component" value="Unassembled WGS sequence"/>
</dbReference>
<keyword evidence="8 11" id="KW-0560">Oxidoreductase</keyword>
<feature type="binding site" evidence="11">
    <location>
        <begin position="238"/>
        <end position="239"/>
    </location>
    <ligand>
        <name>substrate</name>
    </ligand>
</feature>
<evidence type="ECO:0000313" key="14">
    <source>
        <dbReference type="Proteomes" id="UP000785783"/>
    </source>
</evidence>
<dbReference type="Gene3D" id="3.20.20.70">
    <property type="entry name" value="Aldolase class I"/>
    <property type="match status" value="1"/>
</dbReference>
<feature type="binding site" evidence="11">
    <location>
        <position position="64"/>
    </location>
    <ligand>
        <name>substrate</name>
    </ligand>
</feature>
<feature type="binding site" evidence="11">
    <location>
        <position position="237"/>
    </location>
    <ligand>
        <name>FMN</name>
        <dbReference type="ChEBI" id="CHEBI:58210"/>
    </ligand>
</feature>
<dbReference type="NCBIfam" id="NF003645">
    <property type="entry name" value="PRK05286.1-2"/>
    <property type="match status" value="1"/>
</dbReference>
<evidence type="ECO:0000256" key="3">
    <source>
        <dbReference type="ARBA" id="ARBA00005161"/>
    </source>
</evidence>
<dbReference type="PANTHER" id="PTHR48109:SF4">
    <property type="entry name" value="DIHYDROOROTATE DEHYDROGENASE (QUINONE), MITOCHONDRIAL"/>
    <property type="match status" value="1"/>
</dbReference>
<comment type="subcellular location">
    <subcellularLocation>
        <location evidence="11">Cell membrane</location>
        <topology evidence="11">Peripheral membrane protein</topology>
    </subcellularLocation>
    <subcellularLocation>
        <location evidence="2">Membrane</location>
    </subcellularLocation>
</comment>
<dbReference type="InterPro" id="IPR050074">
    <property type="entry name" value="DHO_dehydrogenase"/>
</dbReference>
<dbReference type="GO" id="GO:0005886">
    <property type="term" value="C:plasma membrane"/>
    <property type="evidence" value="ECO:0007669"/>
    <property type="project" value="UniProtKB-SubCell"/>
</dbReference>
<feature type="binding site" evidence="11">
    <location>
        <position position="172"/>
    </location>
    <ligand>
        <name>FMN</name>
        <dbReference type="ChEBI" id="CHEBI:58210"/>
    </ligand>
</feature>
<dbReference type="NCBIfam" id="TIGR01036">
    <property type="entry name" value="pyrD_sub2"/>
    <property type="match status" value="1"/>
</dbReference>
<evidence type="ECO:0000256" key="11">
    <source>
        <dbReference type="HAMAP-Rule" id="MF_00225"/>
    </source>
</evidence>
<feature type="binding site" evidence="11">
    <location>
        <begin position="109"/>
        <end position="113"/>
    </location>
    <ligand>
        <name>substrate</name>
    </ligand>
</feature>
<dbReference type="PROSITE" id="PS00911">
    <property type="entry name" value="DHODEHASE_1"/>
    <property type="match status" value="1"/>
</dbReference>
<dbReference type="GO" id="GO:0005737">
    <property type="term" value="C:cytoplasm"/>
    <property type="evidence" value="ECO:0007669"/>
    <property type="project" value="InterPro"/>
</dbReference>
<name>A0A937L5U1_9PROT</name>
<feature type="active site" description="Nucleophile" evidence="11">
    <location>
        <position position="175"/>
    </location>
</feature>
<dbReference type="PANTHER" id="PTHR48109">
    <property type="entry name" value="DIHYDROOROTATE DEHYDROGENASE (QUINONE), MITOCHONDRIAL-RELATED"/>
    <property type="match status" value="1"/>
</dbReference>
<dbReference type="NCBIfam" id="NF003652">
    <property type="entry name" value="PRK05286.2-5"/>
    <property type="match status" value="1"/>
</dbReference>
<accession>A0A937L5U1</accession>
<feature type="binding site" evidence="11">
    <location>
        <position position="177"/>
    </location>
    <ligand>
        <name>substrate</name>
    </ligand>
</feature>
<dbReference type="InterPro" id="IPR012135">
    <property type="entry name" value="Dihydroorotate_DH_1_2"/>
</dbReference>
<dbReference type="InterPro" id="IPR013785">
    <property type="entry name" value="Aldolase_TIM"/>
</dbReference>
<protein>
    <recommendedName>
        <fullName evidence="11">Dihydroorotate dehydrogenase (quinone)</fullName>
        <ecNumber evidence="11">1.3.5.2</ecNumber>
    </recommendedName>
    <alternativeName>
        <fullName evidence="11">DHOdehase</fullName>
        <shortName evidence="11">DHOD</shortName>
        <shortName evidence="11">DHODase</shortName>
    </alternativeName>
    <alternativeName>
        <fullName evidence="11">Dihydroorotate oxidase</fullName>
    </alternativeName>
</protein>
<reference evidence="13" key="1">
    <citation type="submission" date="2020-10" db="EMBL/GenBank/DDBJ databases">
        <title>Microbiome of the Black Sea water column analyzed by genome centric metagenomics.</title>
        <authorList>
            <person name="Cabello-Yeves P.J."/>
            <person name="Callieri C."/>
            <person name="Picazo A."/>
            <person name="Mehrshad M."/>
            <person name="Haro-Moreno J.M."/>
            <person name="Roda-Garcia J."/>
            <person name="Dzembekova N."/>
            <person name="Slabakova V."/>
            <person name="Slabakova N."/>
            <person name="Moncheva S."/>
            <person name="Rodriguez-Valera F."/>
        </authorList>
    </citation>
    <scope>NUCLEOTIDE SEQUENCE</scope>
    <source>
        <strain evidence="13">BS307-5m-G5</strain>
    </source>
</reference>
<proteinExistence type="inferred from homology"/>
<feature type="binding site" evidence="11">
    <location>
        <position position="289"/>
    </location>
    <ligand>
        <name>FMN</name>
        <dbReference type="ChEBI" id="CHEBI:58210"/>
    </ligand>
</feature>
<evidence type="ECO:0000256" key="7">
    <source>
        <dbReference type="ARBA" id="ARBA00022975"/>
    </source>
</evidence>
<comment type="cofactor">
    <cofactor evidence="11">
        <name>FMN</name>
        <dbReference type="ChEBI" id="CHEBI:58210"/>
    </cofactor>
    <text evidence="11">Binds 1 FMN per subunit.</text>
</comment>
<keyword evidence="5 11" id="KW-0285">Flavoprotein</keyword>
<comment type="pathway">
    <text evidence="3 11">Pyrimidine metabolism; UMP biosynthesis via de novo pathway; orotate from (S)-dihydroorotate (quinone route): step 1/1.</text>
</comment>
<dbReference type="GO" id="GO:0006207">
    <property type="term" value="P:'de novo' pyrimidine nucleobase biosynthetic process"/>
    <property type="evidence" value="ECO:0007669"/>
    <property type="project" value="UniProtKB-UniRule"/>
</dbReference>
<sequence>MSLYRSLRPFLFALPPETAHGLTLKGLRLLGGISLPTKDDAILAQNLLGLDFDNPFGMAAGFDKDGEAISGVHAIGFGFAEIGTLTPMAQPGNPSPRVFRLAAERALINRLGFNNRGQADALARLEDWRAKARNPRPVGVNIGANKDAEDRIADYETGAARFAGLADYLTVNISSPNTPGLRDLQSGAAAGEIMRRVRAAAPDTPVLVKIAPDMSHADAIGLAELARAEAIDGLIISNTTLARDGVATSKHKDQAGGVSGAPVFTMATDMLRAVHQASGGALTLIGVGGVASAAEAYAKIRAGASLVQLYTGLVYEGPGLVKRMKRELADMLRADGFANIKDAVGTDIQ</sequence>
<feature type="binding site" evidence="11">
    <location>
        <position position="209"/>
    </location>
    <ligand>
        <name>FMN</name>
        <dbReference type="ChEBI" id="CHEBI:58210"/>
    </ligand>
</feature>
<evidence type="ECO:0000256" key="1">
    <source>
        <dbReference type="ARBA" id="ARBA00003125"/>
    </source>
</evidence>
<dbReference type="SUPFAM" id="SSF51395">
    <property type="entry name" value="FMN-linked oxidoreductases"/>
    <property type="match status" value="1"/>
</dbReference>
<evidence type="ECO:0000256" key="8">
    <source>
        <dbReference type="ARBA" id="ARBA00023002"/>
    </source>
</evidence>
<dbReference type="GO" id="GO:0044205">
    <property type="term" value="P:'de novo' UMP biosynthetic process"/>
    <property type="evidence" value="ECO:0007669"/>
    <property type="project" value="UniProtKB-UniRule"/>
</dbReference>
<dbReference type="GO" id="GO:0106430">
    <property type="term" value="F:dihydroorotate dehydrogenase (quinone) activity"/>
    <property type="evidence" value="ECO:0007669"/>
    <property type="project" value="UniProtKB-EC"/>
</dbReference>
<dbReference type="InterPro" id="IPR005719">
    <property type="entry name" value="Dihydroorotate_DH_2"/>
</dbReference>
<gene>
    <name evidence="11" type="primary">pyrD</name>
    <name evidence="13" type="ORF">ISQ19_06035</name>
</gene>
<feature type="binding site" evidence="11">
    <location>
        <position position="84"/>
    </location>
    <ligand>
        <name>FMN</name>
        <dbReference type="ChEBI" id="CHEBI:58210"/>
    </ligand>
</feature>
<keyword evidence="9 11" id="KW-0472">Membrane</keyword>
<dbReference type="InterPro" id="IPR005720">
    <property type="entry name" value="Dihydroorotate_DH_cat"/>
</dbReference>
<dbReference type="CDD" id="cd04738">
    <property type="entry name" value="DHOD_2_like"/>
    <property type="match status" value="1"/>
</dbReference>
<comment type="function">
    <text evidence="1 11">Catalyzes the conversion of dihydroorotate to orotate with quinone as electron acceptor.</text>
</comment>
<evidence type="ECO:0000256" key="2">
    <source>
        <dbReference type="ARBA" id="ARBA00004370"/>
    </source>
</evidence>
<feature type="domain" description="Dihydroorotate dehydrogenase catalytic" evidence="12">
    <location>
        <begin position="43"/>
        <end position="332"/>
    </location>
</feature>
<evidence type="ECO:0000256" key="4">
    <source>
        <dbReference type="ARBA" id="ARBA00005359"/>
    </source>
</evidence>
<dbReference type="InterPro" id="IPR001295">
    <property type="entry name" value="Dihydroorotate_DH_CS"/>
</dbReference>
<dbReference type="PROSITE" id="PS00912">
    <property type="entry name" value="DHODEHASE_2"/>
    <property type="match status" value="1"/>
</dbReference>
<comment type="catalytic activity">
    <reaction evidence="10 11">
        <text>(S)-dihydroorotate + a quinone = orotate + a quinol</text>
        <dbReference type="Rhea" id="RHEA:30187"/>
        <dbReference type="ChEBI" id="CHEBI:24646"/>
        <dbReference type="ChEBI" id="CHEBI:30839"/>
        <dbReference type="ChEBI" id="CHEBI:30864"/>
        <dbReference type="ChEBI" id="CHEBI:132124"/>
        <dbReference type="EC" id="1.3.5.2"/>
    </reaction>
</comment>
<evidence type="ECO:0000256" key="10">
    <source>
        <dbReference type="ARBA" id="ARBA00048639"/>
    </source>
</evidence>